<keyword evidence="1" id="KW-1133">Transmembrane helix</keyword>
<evidence type="ECO:0000259" key="2">
    <source>
        <dbReference type="Pfam" id="PF08044"/>
    </source>
</evidence>
<feature type="transmembrane region" description="Helical" evidence="1">
    <location>
        <begin position="126"/>
        <end position="147"/>
    </location>
</feature>
<dbReference type="EMBL" id="AP022871">
    <property type="protein sequence ID" value="BCB91178.1"/>
    <property type="molecule type" value="Genomic_DNA"/>
</dbReference>
<dbReference type="AlphaFoldDB" id="A0A6F8YZ22"/>
<dbReference type="Proteomes" id="UP000503011">
    <property type="component" value="Chromosome"/>
</dbReference>
<evidence type="ECO:0000256" key="1">
    <source>
        <dbReference type="SAM" id="Phobius"/>
    </source>
</evidence>
<keyword evidence="4" id="KW-1185">Reference proteome</keyword>
<feature type="domain" description="DUF1707" evidence="2">
    <location>
        <begin position="22"/>
        <end position="74"/>
    </location>
</feature>
<name>A0A6F8YZ22_9ACTN</name>
<sequence length="153" mass="16250">MSEPAAPSPGAPPQTPAARLALRVGTPEFAAAEAALSTHFAEKRIDSAEFERRMEACKATTTQGELLRVFADLPEPHPDLPGLPPPLPLRVIGDKDDDLPVYGAACILAILLGVPVAVVLGAIYDAWWLLAVPVAFCVLLVAGIGVVERLRRR</sequence>
<accession>A0A6F8YZ22</accession>
<keyword evidence="1" id="KW-0472">Membrane</keyword>
<reference evidence="3 4" key="2">
    <citation type="submission" date="2020-03" db="EMBL/GenBank/DDBJ databases">
        <authorList>
            <person name="Ichikawa N."/>
            <person name="Kimura A."/>
            <person name="Kitahashi Y."/>
            <person name="Uohara A."/>
        </authorList>
    </citation>
    <scope>NUCLEOTIDE SEQUENCE [LARGE SCALE GENOMIC DNA]</scope>
    <source>
        <strain evidence="3 4">NBRC 105367</strain>
    </source>
</reference>
<evidence type="ECO:0000313" key="4">
    <source>
        <dbReference type="Proteomes" id="UP000503011"/>
    </source>
</evidence>
<dbReference type="Pfam" id="PF08044">
    <property type="entry name" value="DUF1707"/>
    <property type="match status" value="1"/>
</dbReference>
<gene>
    <name evidence="3" type="ORF">Psuf_084910</name>
</gene>
<proteinExistence type="predicted"/>
<reference evidence="3 4" key="1">
    <citation type="submission" date="2020-03" db="EMBL/GenBank/DDBJ databases">
        <title>Whole genome shotgun sequence of Phytohabitans suffuscus NBRC 105367.</title>
        <authorList>
            <person name="Komaki H."/>
            <person name="Tamura T."/>
        </authorList>
    </citation>
    <scope>NUCLEOTIDE SEQUENCE [LARGE SCALE GENOMIC DNA]</scope>
    <source>
        <strain evidence="3 4">NBRC 105367</strain>
    </source>
</reference>
<dbReference type="KEGG" id="psuu:Psuf_084910"/>
<evidence type="ECO:0000313" key="3">
    <source>
        <dbReference type="EMBL" id="BCB91178.1"/>
    </source>
</evidence>
<keyword evidence="1" id="KW-0812">Transmembrane</keyword>
<dbReference type="InterPro" id="IPR012551">
    <property type="entry name" value="DUF1707_SHOCT-like"/>
</dbReference>
<dbReference type="RefSeq" id="WP_173164002.1">
    <property type="nucleotide sequence ID" value="NZ_AP022871.1"/>
</dbReference>
<protein>
    <recommendedName>
        <fullName evidence="2">DUF1707 domain-containing protein</fullName>
    </recommendedName>
</protein>
<feature type="transmembrane region" description="Helical" evidence="1">
    <location>
        <begin position="99"/>
        <end position="120"/>
    </location>
</feature>
<organism evidence="3 4">
    <name type="scientific">Phytohabitans suffuscus</name>
    <dbReference type="NCBI Taxonomy" id="624315"/>
    <lineage>
        <taxon>Bacteria</taxon>
        <taxon>Bacillati</taxon>
        <taxon>Actinomycetota</taxon>
        <taxon>Actinomycetes</taxon>
        <taxon>Micromonosporales</taxon>
        <taxon>Micromonosporaceae</taxon>
    </lineage>
</organism>